<proteinExistence type="predicted"/>
<name>A0A495VAB6_9GAMM</name>
<evidence type="ECO:0000313" key="2">
    <source>
        <dbReference type="EMBL" id="RKT45317.1"/>
    </source>
</evidence>
<protein>
    <submittedName>
        <fullName evidence="2">Uncharacterized protein</fullName>
    </submittedName>
</protein>
<keyword evidence="3" id="KW-1185">Reference proteome</keyword>
<evidence type="ECO:0000256" key="1">
    <source>
        <dbReference type="SAM" id="MobiDB-lite"/>
    </source>
</evidence>
<gene>
    <name evidence="2" type="ORF">BDD21_2758</name>
</gene>
<accession>A0A495VAB6</accession>
<feature type="region of interest" description="Disordered" evidence="1">
    <location>
        <begin position="31"/>
        <end position="67"/>
    </location>
</feature>
<dbReference type="AlphaFoldDB" id="A0A495VAB6"/>
<evidence type="ECO:0000313" key="3">
    <source>
        <dbReference type="Proteomes" id="UP000274556"/>
    </source>
</evidence>
<reference evidence="2 3" key="1">
    <citation type="submission" date="2018-10" db="EMBL/GenBank/DDBJ databases">
        <title>Genomic Encyclopedia of Archaeal and Bacterial Type Strains, Phase II (KMG-II): from individual species to whole genera.</title>
        <authorList>
            <person name="Goeker M."/>
        </authorList>
    </citation>
    <scope>NUCLEOTIDE SEQUENCE [LARGE SCALE GENOMIC DNA]</scope>
    <source>
        <strain evidence="2 3">DSM 235</strain>
    </source>
</reference>
<comment type="caution">
    <text evidence="2">The sequence shown here is derived from an EMBL/GenBank/DDBJ whole genome shotgun (WGS) entry which is preliminary data.</text>
</comment>
<dbReference type="EMBL" id="RBXL01000001">
    <property type="protein sequence ID" value="RKT45317.1"/>
    <property type="molecule type" value="Genomic_DNA"/>
</dbReference>
<dbReference type="Proteomes" id="UP000274556">
    <property type="component" value="Unassembled WGS sequence"/>
</dbReference>
<sequence>MRWHIRRIVNGCAAQQLVARQDVTPMLTHRHARKHIERGPDLDTRHANPARRLTSYHPQAANDRRLP</sequence>
<feature type="compositionally biased region" description="Basic and acidic residues" evidence="1">
    <location>
        <begin position="37"/>
        <end position="46"/>
    </location>
</feature>
<organism evidence="2 3">
    <name type="scientific">Thiocapsa rosea</name>
    <dbReference type="NCBI Taxonomy" id="69360"/>
    <lineage>
        <taxon>Bacteria</taxon>
        <taxon>Pseudomonadati</taxon>
        <taxon>Pseudomonadota</taxon>
        <taxon>Gammaproteobacteria</taxon>
        <taxon>Chromatiales</taxon>
        <taxon>Chromatiaceae</taxon>
        <taxon>Thiocapsa</taxon>
    </lineage>
</organism>